<evidence type="ECO:0000313" key="2">
    <source>
        <dbReference type="EMBL" id="OBZ90071.1"/>
    </source>
</evidence>
<feature type="domain" description="Importin N-terminal" evidence="1">
    <location>
        <begin position="28"/>
        <end position="95"/>
    </location>
</feature>
<accession>A0A1C7NLL3</accession>
<dbReference type="Pfam" id="PF08389">
    <property type="entry name" value="Xpo1"/>
    <property type="match status" value="1"/>
</dbReference>
<dbReference type="SMART" id="SM00913">
    <property type="entry name" value="IBN_N"/>
    <property type="match status" value="1"/>
</dbReference>
<dbReference type="PANTHER" id="PTHR12363">
    <property type="entry name" value="TRANSPORTIN 3 AND IMPORTIN 13"/>
    <property type="match status" value="1"/>
</dbReference>
<dbReference type="AlphaFoldDB" id="A0A1C7NLL3"/>
<protein>
    <submittedName>
        <fullName evidence="2">Uncharacterized protein C11G11.07</fullName>
    </submittedName>
</protein>
<proteinExistence type="predicted"/>
<dbReference type="GO" id="GO:0031267">
    <property type="term" value="F:small GTPase binding"/>
    <property type="evidence" value="ECO:0007669"/>
    <property type="project" value="InterPro"/>
</dbReference>
<dbReference type="InterPro" id="IPR013598">
    <property type="entry name" value="Exportin-1/Importin-b-like"/>
</dbReference>
<gene>
    <name evidence="2" type="ORF">A0J61_01887</name>
</gene>
<keyword evidence="3" id="KW-1185">Reference proteome</keyword>
<name>A0A1C7NLL3_9FUNG</name>
<reference evidence="2 3" key="1">
    <citation type="submission" date="2016-03" db="EMBL/GenBank/DDBJ databases">
        <title>Choanephora cucurbitarum.</title>
        <authorList>
            <person name="Min B."/>
            <person name="Park H."/>
            <person name="Park J.-H."/>
            <person name="Shin H.-D."/>
            <person name="Choi I.-G."/>
        </authorList>
    </citation>
    <scope>NUCLEOTIDE SEQUENCE [LARGE SCALE GENOMIC DNA]</scope>
    <source>
        <strain evidence="2 3">KUS-F28377</strain>
    </source>
</reference>
<dbReference type="PROSITE" id="PS50166">
    <property type="entry name" value="IMPORTIN_B_NT"/>
    <property type="match status" value="1"/>
</dbReference>
<dbReference type="PANTHER" id="PTHR12363:SF53">
    <property type="entry name" value="MRNA TRANSPORT REGULATOR MTR10"/>
    <property type="match status" value="1"/>
</dbReference>
<dbReference type="SUPFAM" id="SSF48371">
    <property type="entry name" value="ARM repeat"/>
    <property type="match status" value="1"/>
</dbReference>
<evidence type="ECO:0000313" key="3">
    <source>
        <dbReference type="Proteomes" id="UP000093000"/>
    </source>
</evidence>
<dbReference type="InParanoid" id="A0A1C7NLL3"/>
<dbReference type="Pfam" id="PF24139">
    <property type="entry name" value="TPR_TNPO3_IPO13_4th"/>
    <property type="match status" value="1"/>
</dbReference>
<dbReference type="GO" id="GO:0005737">
    <property type="term" value="C:cytoplasm"/>
    <property type="evidence" value="ECO:0007669"/>
    <property type="project" value="TreeGrafter"/>
</dbReference>
<dbReference type="EMBL" id="LUGH01000065">
    <property type="protein sequence ID" value="OBZ90071.1"/>
    <property type="molecule type" value="Genomic_DNA"/>
</dbReference>
<dbReference type="Pfam" id="PF24138">
    <property type="entry name" value="TPR_TNPO3_IPO13_2nd"/>
    <property type="match status" value="1"/>
</dbReference>
<dbReference type="GO" id="GO:0006606">
    <property type="term" value="P:protein import into nucleus"/>
    <property type="evidence" value="ECO:0007669"/>
    <property type="project" value="TreeGrafter"/>
</dbReference>
<comment type="caution">
    <text evidence="2">The sequence shown here is derived from an EMBL/GenBank/DDBJ whole genome shotgun (WGS) entry which is preliminary data.</text>
</comment>
<dbReference type="InterPro" id="IPR057942">
    <property type="entry name" value="TPR_TNPO3_IPO13_3rd"/>
</dbReference>
<dbReference type="OrthoDB" id="435593at2759"/>
<dbReference type="STRING" id="101091.A0A1C7NLL3"/>
<dbReference type="InterPro" id="IPR057941">
    <property type="entry name" value="TPR_TNPO3_IPO13_2nd"/>
</dbReference>
<dbReference type="Pfam" id="PF03810">
    <property type="entry name" value="IBN_N"/>
    <property type="match status" value="1"/>
</dbReference>
<dbReference type="InterPro" id="IPR051345">
    <property type="entry name" value="Importin_beta-like_NTR"/>
</dbReference>
<dbReference type="FunCoup" id="A0A1C7NLL3">
    <property type="interactions" value="1078"/>
</dbReference>
<dbReference type="InterPro" id="IPR001494">
    <property type="entry name" value="Importin-beta_N"/>
</dbReference>
<dbReference type="Proteomes" id="UP000093000">
    <property type="component" value="Unassembled WGS sequence"/>
</dbReference>
<dbReference type="InterPro" id="IPR016024">
    <property type="entry name" value="ARM-type_fold"/>
</dbReference>
<dbReference type="Gene3D" id="1.25.10.10">
    <property type="entry name" value="Leucine-rich Repeat Variant"/>
    <property type="match status" value="1"/>
</dbReference>
<sequence length="919" mass="105177">MATESTTRVLEALSSLYNSTDKQTNREANRWLESFQKKPEAWAVADYLLKSNDVNLETQLFAAQTLKQKITYDLRELDSKARLQLRDGLIERLGQLGDTSKAVMVQLCLAIAILAIQLLEWESVINDLVEKFSHSHKGLVCLLEILKLLPEEMNQNARRLPLTDTEYRTRAEKLIDNNAPHILNLLSVYMQSSGSDSDLQVRIFQCLSSWIRTGEMDIRMLSASPLIQLAFKGLESESLFEVSVDVVSEIIYETRDIDACQDIIQQIYPCFHPMLIKLTEATKEDADEDEEIVRGYCRIFCEAGEAYINLICRHPDAFKILLEGILKCTAYHDLDIVPMTFKFWYELTLALQTETYAQAIPLLAPYYDRLVDVMIGHLKYPVDAMTAEERDEFRDFRHKMGDTLKDCCRILTPQRCLVKPMQLLTGLLNSAEASWQQIEAPIFALRVMGSEVPQDENEVMPHIMEFLSQLPDHPKIRYAATLVISRYSFWTELHPQYITYQLNFISSGFQNDEVAAASALALKNLCKDCSEHLVDYVPQLQAFYMNVAKSLPFRDVLEVTEAVSHVITVISPSEIQNALQLFCLPVAQELHGLVSKEKESLSQEDYVKIGDLLEQINVFFDIIRPEIPLGQPHPCVTFISELWPVLDTTLTRFGGLDTVSEPLCKCFNSFMLSYGPHFIPFLPQLMERIVNAFNLTCHSCYLWVALKLVRAFARDEGQRPCFEFVQQLSQVLFVKLQTQQVNTMPDVIEEYFRLTMAFLEHAPLLILNEPSLFSTLFQANLASLSINESHALEAVLKFNYRLLKMTDKSSSILTLYREYGADLTLVLCNGVLDYYSQDLIPDVASIFQLLAETLPSESAQWIMRAINEVPEDYLSADLKSEFMSNWTSAITGQHWVKIRRILSDFAATYRRRNASKDRH</sequence>
<evidence type="ECO:0000259" key="1">
    <source>
        <dbReference type="PROSITE" id="PS50166"/>
    </source>
</evidence>
<dbReference type="InterPro" id="IPR058537">
    <property type="entry name" value="TPR_TNPO3_IPO13_4th"/>
</dbReference>
<dbReference type="Pfam" id="PF24140">
    <property type="entry name" value="TPR_TNPO3_IPO13_3rd"/>
    <property type="match status" value="1"/>
</dbReference>
<dbReference type="InterPro" id="IPR011989">
    <property type="entry name" value="ARM-like"/>
</dbReference>
<organism evidence="2 3">
    <name type="scientific">Choanephora cucurbitarum</name>
    <dbReference type="NCBI Taxonomy" id="101091"/>
    <lineage>
        <taxon>Eukaryota</taxon>
        <taxon>Fungi</taxon>
        <taxon>Fungi incertae sedis</taxon>
        <taxon>Mucoromycota</taxon>
        <taxon>Mucoromycotina</taxon>
        <taxon>Mucoromycetes</taxon>
        <taxon>Mucorales</taxon>
        <taxon>Mucorineae</taxon>
        <taxon>Choanephoraceae</taxon>
        <taxon>Choanephoroideae</taxon>
        <taxon>Choanephora</taxon>
    </lineage>
</organism>